<evidence type="ECO:0000313" key="5">
    <source>
        <dbReference type="Proteomes" id="UP000054729"/>
    </source>
</evidence>
<proteinExistence type="predicted"/>
<dbReference type="PANTHER" id="PTHR31284:SF10">
    <property type="entry name" value="ACID PHOSPHATASE-LIKE PROTEIN"/>
    <property type="match status" value="1"/>
</dbReference>
<dbReference type="AlphaFoldDB" id="A0A0W1ACZ3"/>
<reference evidence="4 5" key="1">
    <citation type="submission" date="2015-11" db="EMBL/GenBank/DDBJ databases">
        <title>Genomic analysis of 38 Legionella species identifies large and diverse effector repertoires.</title>
        <authorList>
            <person name="Burstein D."/>
            <person name="Amaro F."/>
            <person name="Zusman T."/>
            <person name="Lifshitz Z."/>
            <person name="Cohen O."/>
            <person name="Gilbert J.A."/>
            <person name="Pupko T."/>
            <person name="Shuman H.A."/>
            <person name="Segal G."/>
        </authorList>
    </citation>
    <scope>NUCLEOTIDE SEQUENCE [LARGE SCALE GENOMIC DNA]</scope>
    <source>
        <strain evidence="4 5">ATCC 51914</strain>
    </source>
</reference>
<dbReference type="RefSeq" id="WP_058479990.1">
    <property type="nucleotide sequence ID" value="NZ_CAAAIQ010000007.1"/>
</dbReference>
<dbReference type="Pfam" id="PF03767">
    <property type="entry name" value="Acid_phosphat_B"/>
    <property type="match status" value="1"/>
</dbReference>
<dbReference type="OrthoDB" id="193314at2"/>
<dbReference type="InterPro" id="IPR014403">
    <property type="entry name" value="APS1/VSP"/>
</dbReference>
<dbReference type="STRING" id="66969.Lwal_1282"/>
<dbReference type="InterPro" id="IPR023214">
    <property type="entry name" value="HAD_sf"/>
</dbReference>
<evidence type="ECO:0000313" key="4">
    <source>
        <dbReference type="EMBL" id="KTD79210.1"/>
    </source>
</evidence>
<dbReference type="PANTHER" id="PTHR31284">
    <property type="entry name" value="ACID PHOSPHATASE-LIKE PROTEIN"/>
    <property type="match status" value="1"/>
</dbReference>
<comment type="caution">
    <text evidence="4">The sequence shown here is derived from an EMBL/GenBank/DDBJ whole genome shotgun (WGS) entry which is preliminary data.</text>
</comment>
<feature type="chain" id="PRO_5006919606" evidence="3">
    <location>
        <begin position="26"/>
        <end position="224"/>
    </location>
</feature>
<dbReference type="SUPFAM" id="SSF56784">
    <property type="entry name" value="HAD-like"/>
    <property type="match status" value="1"/>
</dbReference>
<protein>
    <submittedName>
        <fullName evidence="4">Acid phosphatase</fullName>
    </submittedName>
</protein>
<evidence type="ECO:0000256" key="2">
    <source>
        <dbReference type="ARBA" id="ARBA00023180"/>
    </source>
</evidence>
<evidence type="ECO:0000256" key="1">
    <source>
        <dbReference type="ARBA" id="ARBA00022729"/>
    </source>
</evidence>
<dbReference type="InterPro" id="IPR036412">
    <property type="entry name" value="HAD-like_sf"/>
</dbReference>
<dbReference type="InterPro" id="IPR005519">
    <property type="entry name" value="Acid_phosphat_B-like"/>
</dbReference>
<evidence type="ECO:0000256" key="3">
    <source>
        <dbReference type="SAM" id="SignalP"/>
    </source>
</evidence>
<name>A0A0W1ACZ3_9GAMM</name>
<dbReference type="Gene3D" id="3.40.50.1000">
    <property type="entry name" value="HAD superfamily/HAD-like"/>
    <property type="match status" value="1"/>
</dbReference>
<gene>
    <name evidence="4" type="ORF">Lwal_1282</name>
</gene>
<dbReference type="PATRIC" id="fig|66969.6.peg.1410"/>
<dbReference type="PIRSF" id="PIRSF002674">
    <property type="entry name" value="VSP"/>
    <property type="match status" value="1"/>
</dbReference>
<feature type="signal peptide" evidence="3">
    <location>
        <begin position="1"/>
        <end position="25"/>
    </location>
</feature>
<keyword evidence="1 3" id="KW-0732">Signal</keyword>
<sequence length="224" mass="25593">MKRRYCLFTKLIIALCLCLSTPGYSEPQNISLVKKEIKEYHDSGRYQQELNQVIHSAKQYILEQSALHRAKNPNEKLAIVLDIDETSLSNYDKLVKHDFVGNKKEIHQEILAANSPGIKPMLELYNIAVKKGIKVFFVTGRKESERSATRINLLKAGYKNWSGLYLKPDNYSKPSIIPFKSKTRQLIAQKGYTILASIGDQYSDLKGGFAKKGFKLPNPYYYLP</sequence>
<dbReference type="Proteomes" id="UP000054729">
    <property type="component" value="Unassembled WGS sequence"/>
</dbReference>
<keyword evidence="2" id="KW-0325">Glycoprotein</keyword>
<accession>A0A0W1ACZ3</accession>
<organism evidence="4 5">
    <name type="scientific">Legionella waltersii</name>
    <dbReference type="NCBI Taxonomy" id="66969"/>
    <lineage>
        <taxon>Bacteria</taxon>
        <taxon>Pseudomonadati</taxon>
        <taxon>Pseudomonadota</taxon>
        <taxon>Gammaproteobacteria</taxon>
        <taxon>Legionellales</taxon>
        <taxon>Legionellaceae</taxon>
        <taxon>Legionella</taxon>
    </lineage>
</organism>
<dbReference type="EMBL" id="LNZB01000036">
    <property type="protein sequence ID" value="KTD79210.1"/>
    <property type="molecule type" value="Genomic_DNA"/>
</dbReference>
<keyword evidence="5" id="KW-1185">Reference proteome</keyword>